<dbReference type="GO" id="GO:0005789">
    <property type="term" value="C:endoplasmic reticulum membrane"/>
    <property type="evidence" value="ECO:0007669"/>
    <property type="project" value="UniProtKB-SubCell"/>
</dbReference>
<dbReference type="PANTHER" id="PTHR24292:SF54">
    <property type="entry name" value="CYP9F3-RELATED"/>
    <property type="match status" value="1"/>
</dbReference>
<evidence type="ECO:0000256" key="4">
    <source>
        <dbReference type="ARBA" id="ARBA00010617"/>
    </source>
</evidence>
<gene>
    <name evidence="11" type="ORF">G9C98_008211</name>
</gene>
<name>A0A8J5QS25_9HYME</name>
<dbReference type="AlphaFoldDB" id="A0A8J5QS25"/>
<evidence type="ECO:0008006" key="13">
    <source>
        <dbReference type="Google" id="ProtNLM"/>
    </source>
</evidence>
<keyword evidence="5" id="KW-0349">Heme</keyword>
<keyword evidence="10" id="KW-0472">Membrane</keyword>
<evidence type="ECO:0000313" key="11">
    <source>
        <dbReference type="EMBL" id="KAG8039568.1"/>
    </source>
</evidence>
<dbReference type="GO" id="GO:0020037">
    <property type="term" value="F:heme binding"/>
    <property type="evidence" value="ECO:0007669"/>
    <property type="project" value="InterPro"/>
</dbReference>
<accession>A0A8J5QS25</accession>
<feature type="non-terminal residue" evidence="11">
    <location>
        <position position="86"/>
    </location>
</feature>
<dbReference type="GO" id="GO:0016705">
    <property type="term" value="F:oxidoreductase activity, acting on paired donors, with incorporation or reduction of molecular oxygen"/>
    <property type="evidence" value="ECO:0007669"/>
    <property type="project" value="InterPro"/>
</dbReference>
<comment type="caution">
    <text evidence="11">The sequence shown here is derived from an EMBL/GenBank/DDBJ whole genome shotgun (WGS) entry which is preliminary data.</text>
</comment>
<organism evidence="11 12">
    <name type="scientific">Cotesia typhae</name>
    <dbReference type="NCBI Taxonomy" id="2053667"/>
    <lineage>
        <taxon>Eukaryota</taxon>
        <taxon>Metazoa</taxon>
        <taxon>Ecdysozoa</taxon>
        <taxon>Arthropoda</taxon>
        <taxon>Hexapoda</taxon>
        <taxon>Insecta</taxon>
        <taxon>Pterygota</taxon>
        <taxon>Neoptera</taxon>
        <taxon>Endopterygota</taxon>
        <taxon>Hymenoptera</taxon>
        <taxon>Apocrita</taxon>
        <taxon>Ichneumonoidea</taxon>
        <taxon>Braconidae</taxon>
        <taxon>Microgastrinae</taxon>
        <taxon>Cotesia</taxon>
    </lineage>
</organism>
<evidence type="ECO:0000256" key="6">
    <source>
        <dbReference type="ARBA" id="ARBA00022723"/>
    </source>
</evidence>
<keyword evidence="12" id="KW-1185">Reference proteome</keyword>
<dbReference type="GO" id="GO:0005506">
    <property type="term" value="F:iron ion binding"/>
    <property type="evidence" value="ECO:0007669"/>
    <property type="project" value="InterPro"/>
</dbReference>
<comment type="subcellular location">
    <subcellularLocation>
        <location evidence="3">Endoplasmic reticulum membrane</location>
        <topology evidence="3">Peripheral membrane protein</topology>
    </subcellularLocation>
    <subcellularLocation>
        <location evidence="2">Microsome membrane</location>
        <topology evidence="2">Peripheral membrane protein</topology>
    </subcellularLocation>
</comment>
<dbReference type="GO" id="GO:0004497">
    <property type="term" value="F:monooxygenase activity"/>
    <property type="evidence" value="ECO:0007669"/>
    <property type="project" value="UniProtKB-KW"/>
</dbReference>
<keyword evidence="9" id="KW-0503">Monooxygenase</keyword>
<evidence type="ECO:0000256" key="7">
    <source>
        <dbReference type="ARBA" id="ARBA00023002"/>
    </source>
</evidence>
<dbReference type="Pfam" id="PF00067">
    <property type="entry name" value="p450"/>
    <property type="match status" value="1"/>
</dbReference>
<comment type="similarity">
    <text evidence="4">Belongs to the cytochrome P450 family.</text>
</comment>
<keyword evidence="6" id="KW-0479">Metal-binding</keyword>
<evidence type="ECO:0000256" key="3">
    <source>
        <dbReference type="ARBA" id="ARBA00004406"/>
    </source>
</evidence>
<evidence type="ECO:0000256" key="9">
    <source>
        <dbReference type="ARBA" id="ARBA00023033"/>
    </source>
</evidence>
<dbReference type="PANTHER" id="PTHR24292">
    <property type="entry name" value="CYTOCHROME P450"/>
    <property type="match status" value="1"/>
</dbReference>
<reference evidence="11" key="1">
    <citation type="submission" date="2020-03" db="EMBL/GenBank/DDBJ databases">
        <authorList>
            <person name="Chebbi M.A."/>
            <person name="Drezen J.M."/>
        </authorList>
    </citation>
    <scope>NUCLEOTIDE SEQUENCE</scope>
    <source>
        <tissue evidence="11">Whole body</tissue>
    </source>
</reference>
<dbReference type="InterPro" id="IPR050476">
    <property type="entry name" value="Insect_CytP450_Detox"/>
</dbReference>
<dbReference type="Proteomes" id="UP000729913">
    <property type="component" value="Unassembled WGS sequence"/>
</dbReference>
<reference evidence="11" key="2">
    <citation type="submission" date="2021-04" db="EMBL/GenBank/DDBJ databases">
        <title>Genome-wide patterns of bracovirus chromosomal integration into multiple host tissues during parasitism.</title>
        <authorList>
            <person name="Chebbi M.A.C."/>
        </authorList>
    </citation>
    <scope>NUCLEOTIDE SEQUENCE</scope>
    <source>
        <tissue evidence="11">Whole body</tissue>
    </source>
</reference>
<keyword evidence="7" id="KW-0560">Oxidoreductase</keyword>
<evidence type="ECO:0000256" key="10">
    <source>
        <dbReference type="ARBA" id="ARBA00023136"/>
    </source>
</evidence>
<sequence length="86" mass="9805">MQYLDAVINEALRLWPAPGFTDRVCTKNCELPPALVDSKPFPAKIGDHFLIPILGIHRDPQYFPDPDKFIPERFIGNDENRLPFGV</sequence>
<dbReference type="InterPro" id="IPR001128">
    <property type="entry name" value="Cyt_P450"/>
</dbReference>
<protein>
    <recommendedName>
        <fullName evidence="13">Cytochrome P450</fullName>
    </recommendedName>
</protein>
<dbReference type="OrthoDB" id="2789670at2759"/>
<keyword evidence="8" id="KW-0408">Iron</keyword>
<proteinExistence type="inferred from homology"/>
<dbReference type="EMBL" id="JAAOIC020000035">
    <property type="protein sequence ID" value="KAG8039568.1"/>
    <property type="molecule type" value="Genomic_DNA"/>
</dbReference>
<comment type="cofactor">
    <cofactor evidence="1">
        <name>heme</name>
        <dbReference type="ChEBI" id="CHEBI:30413"/>
    </cofactor>
</comment>
<evidence type="ECO:0000256" key="5">
    <source>
        <dbReference type="ARBA" id="ARBA00022617"/>
    </source>
</evidence>
<evidence type="ECO:0000313" key="12">
    <source>
        <dbReference type="Proteomes" id="UP000729913"/>
    </source>
</evidence>
<evidence type="ECO:0000256" key="2">
    <source>
        <dbReference type="ARBA" id="ARBA00004174"/>
    </source>
</evidence>
<evidence type="ECO:0000256" key="1">
    <source>
        <dbReference type="ARBA" id="ARBA00001971"/>
    </source>
</evidence>
<evidence type="ECO:0000256" key="8">
    <source>
        <dbReference type="ARBA" id="ARBA00023004"/>
    </source>
</evidence>